<geneLocation type="nucleomorph" evidence="1"/>
<dbReference type="AlphaFoldDB" id="A0A0H5BKX3"/>
<keyword evidence="1" id="KW-0542">Nucleomorph</keyword>
<proteinExistence type="predicted"/>
<sequence length="510" mass="60421">MLKVVVYENQLNKKIKQILQLYTKCLGPQSNTILFISKESKFFLTNEGIEIFRYFSLKNPFYILIRMVTLLQISYISDGIIRLIISVSFIILFSKNLKINHPDDKQVLQYLTNLHDLLKNIILKKSFKTNYLNVIFLRMFIEKLFRIIRNIFHKSTYFDIDQLIYVFIKNFYFNDNLKKFVLVKSVYMKKLSFLFLKKNLFNKIIVIKGITINSNYIRTFPLNFILYNPRILFIANNASSCNRLDIKKFISKDLFRSISFKSMLKMLSKTITKNLYNIVIIQRDILSSSIEQILIFIARKTKLKIINRVQIRDINKITTANFSCSYNNIEKISSIQIANNSLLNFYKKVDTSISFLYIGYDKIKFNNFKIMVRKIFNIIFNYLKFPFIIPGGFSYEIDTLIKLNSLYNQSNIIKFNQYSSKLLKIIFNSNFSLLALYINKFNMNREVLMILFKKRSVMPYYYGIHTKGFFVSNILKSGLFELSIIKFINSFLSIKLIEMLLELKGILLFN</sequence>
<dbReference type="SUPFAM" id="SSF48592">
    <property type="entry name" value="GroEL equatorial domain-like"/>
    <property type="match status" value="1"/>
</dbReference>
<name>A0A0H5BKX3_9EUKA</name>
<accession>A0A0H5BKX3</accession>
<dbReference type="InterPro" id="IPR027413">
    <property type="entry name" value="GROEL-like_equatorial_sf"/>
</dbReference>
<reference evidence="1" key="1">
    <citation type="journal article" date="2015" name="Genome Biol. Evol.">
        <title>Nucleomorph Genome Sequences of Two Chlorarachniophytes, Amorphochlora amoebiformis and Lotharella vacuolata.</title>
        <authorList>
            <person name="Suzuki S."/>
            <person name="Shirato S."/>
            <person name="Hirakawa Y."/>
            <person name="Ishida K."/>
        </authorList>
    </citation>
    <scope>NUCLEOTIDE SEQUENCE</scope>
    <source>
        <strain evidence="1">CCMP2058</strain>
    </source>
</reference>
<evidence type="ECO:0000313" key="1">
    <source>
        <dbReference type="EMBL" id="BAS01975.1"/>
    </source>
</evidence>
<dbReference type="EMBL" id="AB996604">
    <property type="protein sequence ID" value="BAS01975.1"/>
    <property type="molecule type" value="Genomic_DNA"/>
</dbReference>
<protein>
    <submittedName>
        <fullName evidence="1">T-complex protein theta SU</fullName>
    </submittedName>
</protein>
<organism evidence="1">
    <name type="scientific">Amorphochlora amoebiformis</name>
    <dbReference type="NCBI Taxonomy" id="1561963"/>
    <lineage>
        <taxon>Eukaryota</taxon>
        <taxon>Sar</taxon>
        <taxon>Rhizaria</taxon>
        <taxon>Cercozoa</taxon>
        <taxon>Chlorarachniophyceae</taxon>
        <taxon>Amorphochlora</taxon>
    </lineage>
</organism>
<gene>
    <name evidence="1" type="primary">tcpT</name>
</gene>